<dbReference type="SMART" id="SM00530">
    <property type="entry name" value="HTH_XRE"/>
    <property type="match status" value="1"/>
</dbReference>
<dbReference type="Pfam" id="PF13560">
    <property type="entry name" value="HTH_31"/>
    <property type="match status" value="1"/>
</dbReference>
<name>A0A543B344_9ACTN</name>
<dbReference type="InterPro" id="IPR001387">
    <property type="entry name" value="Cro/C1-type_HTH"/>
</dbReference>
<feature type="domain" description="HTH cro/C1-type" evidence="1">
    <location>
        <begin position="17"/>
        <end position="71"/>
    </location>
</feature>
<dbReference type="SUPFAM" id="SSF47413">
    <property type="entry name" value="lambda repressor-like DNA-binding domains"/>
    <property type="match status" value="1"/>
</dbReference>
<dbReference type="CDD" id="cd00093">
    <property type="entry name" value="HTH_XRE"/>
    <property type="match status" value="1"/>
</dbReference>
<protein>
    <submittedName>
        <fullName evidence="2">Helix-turn-helix protein</fullName>
    </submittedName>
</protein>
<evidence type="ECO:0000313" key="3">
    <source>
        <dbReference type="Proteomes" id="UP000317043"/>
    </source>
</evidence>
<dbReference type="GO" id="GO:0003677">
    <property type="term" value="F:DNA binding"/>
    <property type="evidence" value="ECO:0007669"/>
    <property type="project" value="InterPro"/>
</dbReference>
<dbReference type="InterPro" id="IPR010982">
    <property type="entry name" value="Lambda_DNA-bd_dom_sf"/>
</dbReference>
<dbReference type="Pfam" id="PF19054">
    <property type="entry name" value="DUF5753"/>
    <property type="match status" value="1"/>
</dbReference>
<dbReference type="Gene3D" id="1.10.260.40">
    <property type="entry name" value="lambda repressor-like DNA-binding domains"/>
    <property type="match status" value="1"/>
</dbReference>
<dbReference type="EMBL" id="VFOW01000001">
    <property type="protein sequence ID" value="TQL79234.1"/>
    <property type="molecule type" value="Genomic_DNA"/>
</dbReference>
<gene>
    <name evidence="2" type="ORF">FB566_4835</name>
</gene>
<reference evidence="2 3" key="1">
    <citation type="submission" date="2019-06" db="EMBL/GenBank/DDBJ databases">
        <title>Sequencing the genomes of 1000 actinobacteria strains.</title>
        <authorList>
            <person name="Klenk H.-P."/>
        </authorList>
    </citation>
    <scope>NUCLEOTIDE SEQUENCE [LARGE SCALE GENOMIC DNA]</scope>
    <source>
        <strain evidence="2 3">DSM 45928</strain>
    </source>
</reference>
<organism evidence="2 3">
    <name type="scientific">Stackebrandtia endophytica</name>
    <dbReference type="NCBI Taxonomy" id="1496996"/>
    <lineage>
        <taxon>Bacteria</taxon>
        <taxon>Bacillati</taxon>
        <taxon>Actinomycetota</taxon>
        <taxon>Actinomycetes</taxon>
        <taxon>Glycomycetales</taxon>
        <taxon>Glycomycetaceae</taxon>
        <taxon>Stackebrandtia</taxon>
    </lineage>
</organism>
<dbReference type="AlphaFoldDB" id="A0A543B344"/>
<dbReference type="InParanoid" id="A0A543B344"/>
<evidence type="ECO:0000313" key="2">
    <source>
        <dbReference type="EMBL" id="TQL79234.1"/>
    </source>
</evidence>
<accession>A0A543B344</accession>
<sequence length="276" mass="31040">MTIEAPSIARAALRQMIIELRTAAQLDQADVARELRVHPDTVRRWETGEIAVKATNAIALAHLCKATGPQLSRMTTLADQGKQRGAVEKHRGGAYPEFRLFADFEPTARAIWSYEPEYLPGLIQTSEYLQAVHEAHLPEQVENPEAVHKLRSTRRRVIFSRQDPPDLRFTIGVAAMTYLDGLDADVRRGQIDQLLEVDRLPTAEIRVLSRMHPGMSGNYTLLTPAKGVLAAGRFVYIEGEGVIRYEEAADVVSHHDKMFRTAWSRAETLEDYLDGR</sequence>
<evidence type="ECO:0000259" key="1">
    <source>
        <dbReference type="PROSITE" id="PS50943"/>
    </source>
</evidence>
<comment type="caution">
    <text evidence="2">The sequence shown here is derived from an EMBL/GenBank/DDBJ whole genome shotgun (WGS) entry which is preliminary data.</text>
</comment>
<keyword evidence="3" id="KW-1185">Reference proteome</keyword>
<proteinExistence type="predicted"/>
<dbReference type="RefSeq" id="WP_142044383.1">
    <property type="nucleotide sequence ID" value="NZ_JBHTGS010000002.1"/>
</dbReference>
<dbReference type="OrthoDB" id="5176233at2"/>
<dbReference type="Proteomes" id="UP000317043">
    <property type="component" value="Unassembled WGS sequence"/>
</dbReference>
<dbReference type="PROSITE" id="PS50943">
    <property type="entry name" value="HTH_CROC1"/>
    <property type="match status" value="1"/>
</dbReference>
<dbReference type="InterPro" id="IPR043917">
    <property type="entry name" value="DUF5753"/>
</dbReference>